<protein>
    <submittedName>
        <fullName evidence="5">PAS domain S-box-containing protein/diguanylate cyclase (GGDEF)-like protein</fullName>
    </submittedName>
</protein>
<dbReference type="Proteomes" id="UP000278962">
    <property type="component" value="Unassembled WGS sequence"/>
</dbReference>
<dbReference type="CDD" id="cd01949">
    <property type="entry name" value="GGDEF"/>
    <property type="match status" value="1"/>
</dbReference>
<dbReference type="InterPro" id="IPR000014">
    <property type="entry name" value="PAS"/>
</dbReference>
<evidence type="ECO:0000259" key="1">
    <source>
        <dbReference type="PROSITE" id="PS50112"/>
    </source>
</evidence>
<proteinExistence type="predicted"/>
<dbReference type="InterPro" id="IPR013656">
    <property type="entry name" value="PAS_4"/>
</dbReference>
<evidence type="ECO:0000313" key="5">
    <source>
        <dbReference type="EMBL" id="RKQ91808.1"/>
    </source>
</evidence>
<dbReference type="Gene3D" id="3.30.450.20">
    <property type="entry name" value="PAS domain"/>
    <property type="match status" value="1"/>
</dbReference>
<dbReference type="PROSITE" id="PS50887">
    <property type="entry name" value="GGDEF"/>
    <property type="match status" value="1"/>
</dbReference>
<dbReference type="InterPro" id="IPR000700">
    <property type="entry name" value="PAS-assoc_C"/>
</dbReference>
<dbReference type="Gene3D" id="3.20.20.450">
    <property type="entry name" value="EAL domain"/>
    <property type="match status" value="1"/>
</dbReference>
<organism evidence="5 6">
    <name type="scientific">Solirubrobacter pauli</name>
    <dbReference type="NCBI Taxonomy" id="166793"/>
    <lineage>
        <taxon>Bacteria</taxon>
        <taxon>Bacillati</taxon>
        <taxon>Actinomycetota</taxon>
        <taxon>Thermoleophilia</taxon>
        <taxon>Solirubrobacterales</taxon>
        <taxon>Solirubrobacteraceae</taxon>
        <taxon>Solirubrobacter</taxon>
    </lineage>
</organism>
<name>A0A660LA10_9ACTN</name>
<evidence type="ECO:0000259" key="2">
    <source>
        <dbReference type="PROSITE" id="PS50113"/>
    </source>
</evidence>
<dbReference type="PROSITE" id="PS50883">
    <property type="entry name" value="EAL"/>
    <property type="match status" value="1"/>
</dbReference>
<dbReference type="CDD" id="cd01948">
    <property type="entry name" value="EAL"/>
    <property type="match status" value="1"/>
</dbReference>
<dbReference type="Pfam" id="PF00563">
    <property type="entry name" value="EAL"/>
    <property type="match status" value="1"/>
</dbReference>
<dbReference type="InterPro" id="IPR000160">
    <property type="entry name" value="GGDEF_dom"/>
</dbReference>
<dbReference type="NCBIfam" id="TIGR00229">
    <property type="entry name" value="sensory_box"/>
    <property type="match status" value="1"/>
</dbReference>
<dbReference type="AlphaFoldDB" id="A0A660LA10"/>
<dbReference type="Pfam" id="PF08448">
    <property type="entry name" value="PAS_4"/>
    <property type="match status" value="1"/>
</dbReference>
<evidence type="ECO:0000259" key="4">
    <source>
        <dbReference type="PROSITE" id="PS50887"/>
    </source>
</evidence>
<feature type="domain" description="GGDEF" evidence="4">
    <location>
        <begin position="186"/>
        <end position="319"/>
    </location>
</feature>
<accession>A0A660LA10</accession>
<keyword evidence="6" id="KW-1185">Reference proteome</keyword>
<dbReference type="NCBIfam" id="TIGR00254">
    <property type="entry name" value="GGDEF"/>
    <property type="match status" value="1"/>
</dbReference>
<reference evidence="5 6" key="1">
    <citation type="submission" date="2018-10" db="EMBL/GenBank/DDBJ databases">
        <title>Genomic Encyclopedia of Archaeal and Bacterial Type Strains, Phase II (KMG-II): from individual species to whole genera.</title>
        <authorList>
            <person name="Goeker M."/>
        </authorList>
    </citation>
    <scope>NUCLEOTIDE SEQUENCE [LARGE SCALE GENOMIC DNA]</scope>
    <source>
        <strain evidence="5 6">DSM 14954</strain>
    </source>
</reference>
<feature type="domain" description="PAS" evidence="1">
    <location>
        <begin position="29"/>
        <end position="99"/>
    </location>
</feature>
<dbReference type="PANTHER" id="PTHR44757">
    <property type="entry name" value="DIGUANYLATE CYCLASE DGCP"/>
    <property type="match status" value="1"/>
</dbReference>
<dbReference type="SMART" id="SM00052">
    <property type="entry name" value="EAL"/>
    <property type="match status" value="1"/>
</dbReference>
<dbReference type="InterPro" id="IPR029787">
    <property type="entry name" value="Nucleotide_cyclase"/>
</dbReference>
<dbReference type="RefSeq" id="WP_170178933.1">
    <property type="nucleotide sequence ID" value="NZ_RBIL01000001.1"/>
</dbReference>
<evidence type="ECO:0000313" key="6">
    <source>
        <dbReference type="Proteomes" id="UP000278962"/>
    </source>
</evidence>
<feature type="domain" description="EAL" evidence="3">
    <location>
        <begin position="328"/>
        <end position="580"/>
    </location>
</feature>
<dbReference type="PROSITE" id="PS50113">
    <property type="entry name" value="PAC"/>
    <property type="match status" value="1"/>
</dbReference>
<evidence type="ECO:0000259" key="3">
    <source>
        <dbReference type="PROSITE" id="PS50883"/>
    </source>
</evidence>
<dbReference type="EMBL" id="RBIL01000001">
    <property type="protein sequence ID" value="RKQ91808.1"/>
    <property type="molecule type" value="Genomic_DNA"/>
</dbReference>
<dbReference type="InterPro" id="IPR035965">
    <property type="entry name" value="PAS-like_dom_sf"/>
</dbReference>
<dbReference type="SUPFAM" id="SSF55073">
    <property type="entry name" value="Nucleotide cyclase"/>
    <property type="match status" value="1"/>
</dbReference>
<sequence length="592" mass="63908">MILEDGAQWLLALTLLLVVLATLRAKAKHARRFEALIQHASDLTVLIDERGVIQYASPSFETVVGIAPARAEGVELRSLMPEEEAGRLTSHLQTLADSAGQLPVEFQLLHADGSRRFLDGTVVNLLEESAVGAIVFNVRDVTHRHELEGELVDLAFHDSLTGLANRALLRERIGHAAARARRNDQAGAAVLMIDLDDFKSVNDGLGHREGDLLLQSVARRLEGAIRAADTAARLGGDEFVVFAEDVACVEEAADLADRVLAAFEAPFELSVGAFHCHASIGVRFVVGAQLDADDLLRDADLAMYSAKGSGKGTWTLFESGMSEEASERLTLRAELHRALEGEELELHYQPIVDLHTEAITGFEALVRWQHPTRGLLAPDRFIGLAESTGLIHRLGAWVIREATDALRRFQDTSGDHELSMNVNLSPLQLENAWIVDVVRSALEVAAINPRCLSLEVTEGVFLADTATVVDRLQALHALGVRIALDDFGTGFSSLGYLERLPLEGLKIDRAFIATVEERGQVLGAIAGLATGLGLSTVAEGIETAEQLAAVRALGCDLGQGFLFSRPLTEADATAHLATARRSSGRAGLSRKR</sequence>
<dbReference type="PROSITE" id="PS50112">
    <property type="entry name" value="PAS"/>
    <property type="match status" value="1"/>
</dbReference>
<dbReference type="SMART" id="SM00267">
    <property type="entry name" value="GGDEF"/>
    <property type="match status" value="1"/>
</dbReference>
<dbReference type="InterPro" id="IPR001633">
    <property type="entry name" value="EAL_dom"/>
</dbReference>
<dbReference type="CDD" id="cd00130">
    <property type="entry name" value="PAS"/>
    <property type="match status" value="1"/>
</dbReference>
<dbReference type="InterPro" id="IPR035919">
    <property type="entry name" value="EAL_sf"/>
</dbReference>
<dbReference type="Pfam" id="PF00990">
    <property type="entry name" value="GGDEF"/>
    <property type="match status" value="1"/>
</dbReference>
<comment type="caution">
    <text evidence="5">The sequence shown here is derived from an EMBL/GenBank/DDBJ whole genome shotgun (WGS) entry which is preliminary data.</text>
</comment>
<dbReference type="InterPro" id="IPR052155">
    <property type="entry name" value="Biofilm_reg_signaling"/>
</dbReference>
<dbReference type="PANTHER" id="PTHR44757:SF2">
    <property type="entry name" value="BIOFILM ARCHITECTURE MAINTENANCE PROTEIN MBAA"/>
    <property type="match status" value="1"/>
</dbReference>
<dbReference type="SUPFAM" id="SSF55785">
    <property type="entry name" value="PYP-like sensor domain (PAS domain)"/>
    <property type="match status" value="1"/>
</dbReference>
<gene>
    <name evidence="5" type="ORF">C8N24_1639</name>
</gene>
<dbReference type="Gene3D" id="3.30.70.270">
    <property type="match status" value="1"/>
</dbReference>
<feature type="domain" description="PAC" evidence="2">
    <location>
        <begin position="102"/>
        <end position="153"/>
    </location>
</feature>
<dbReference type="SUPFAM" id="SSF141868">
    <property type="entry name" value="EAL domain-like"/>
    <property type="match status" value="1"/>
</dbReference>
<dbReference type="InterPro" id="IPR043128">
    <property type="entry name" value="Rev_trsase/Diguanyl_cyclase"/>
</dbReference>
<dbReference type="SMART" id="SM00091">
    <property type="entry name" value="PAS"/>
    <property type="match status" value="1"/>
</dbReference>